<dbReference type="PANTHER" id="PTHR46115">
    <property type="entry name" value="THIOREDOXIN-LIKE PROTEIN 1"/>
    <property type="match status" value="1"/>
</dbReference>
<evidence type="ECO:0000256" key="1">
    <source>
        <dbReference type="ARBA" id="ARBA00008987"/>
    </source>
</evidence>
<accession>A0A0D1Y103</accession>
<dbReference type="InterPro" id="IPR036249">
    <property type="entry name" value="Thioredoxin-like_sf"/>
</dbReference>
<dbReference type="PROSITE" id="PS51532">
    <property type="entry name" value="PITH"/>
    <property type="match status" value="1"/>
</dbReference>
<protein>
    <submittedName>
        <fullName evidence="5">Thioredoxin</fullName>
    </submittedName>
</protein>
<evidence type="ECO:0000256" key="2">
    <source>
        <dbReference type="ARBA" id="ARBA00023157"/>
    </source>
</evidence>
<name>A0A0D1Y103_EXOME</name>
<feature type="domain" description="Thioredoxin" evidence="3">
    <location>
        <begin position="1"/>
        <end position="109"/>
    </location>
</feature>
<sequence length="321" mass="35754">MSKTVQIQSTTQFSNLLSSSSIVVADFYADWCGPCKQIAPIYEQLSAQLSKPNKITFVKIDVDRQQDLARSYNIRAMPTFIVFKNARQAEFIEGADPKKLSAVVKDLANEANRLNSEDADGAGQSGSSGGTWLGAELPRGYVDVTNQVDFLGLELLNWDSDHGSARGLISGDKPKGHDDPKDWVESDTDEQLMLYIPFQSTLKIQSIHLTSLAQNPDDEEKPSRPKHVKIYTNRPHILGFDEAEDAQAVQEITLSEKDWDPKTNTAKLDLRIVKFQNVSSLVLFIVESEGDNEKVRIDRIRVIGESGEKRDGKIEKIASDD</sequence>
<dbReference type="InterPro" id="IPR013766">
    <property type="entry name" value="Thioredoxin_domain"/>
</dbReference>
<dbReference type="PRINTS" id="PR00421">
    <property type="entry name" value="THIOREDOXIN"/>
</dbReference>
<dbReference type="Gene3D" id="3.40.30.10">
    <property type="entry name" value="Glutaredoxin"/>
    <property type="match status" value="1"/>
</dbReference>
<dbReference type="HOGENOM" id="CLU_072377_0_0_1"/>
<dbReference type="GO" id="GO:0005737">
    <property type="term" value="C:cytoplasm"/>
    <property type="evidence" value="ECO:0007669"/>
    <property type="project" value="UniProtKB-ARBA"/>
</dbReference>
<dbReference type="STRING" id="212818.A0A0D1Y103"/>
<dbReference type="Pfam" id="PF00085">
    <property type="entry name" value="Thioredoxin"/>
    <property type="match status" value="1"/>
</dbReference>
<dbReference type="GeneID" id="27319825"/>
<organism evidence="5 6">
    <name type="scientific">Exophiala mesophila</name>
    <name type="common">Black yeast-like fungus</name>
    <dbReference type="NCBI Taxonomy" id="212818"/>
    <lineage>
        <taxon>Eukaryota</taxon>
        <taxon>Fungi</taxon>
        <taxon>Dikarya</taxon>
        <taxon>Ascomycota</taxon>
        <taxon>Pezizomycotina</taxon>
        <taxon>Eurotiomycetes</taxon>
        <taxon>Chaetothyriomycetidae</taxon>
        <taxon>Chaetothyriales</taxon>
        <taxon>Herpotrichiellaceae</taxon>
        <taxon>Exophiala</taxon>
    </lineage>
</organism>
<dbReference type="RefSeq" id="XP_016225765.1">
    <property type="nucleotide sequence ID" value="XM_016366247.1"/>
</dbReference>
<dbReference type="InterPro" id="IPR017937">
    <property type="entry name" value="Thioredoxin_CS"/>
</dbReference>
<dbReference type="EMBL" id="KN847521">
    <property type="protein sequence ID" value="KIV94191.1"/>
    <property type="molecule type" value="Genomic_DNA"/>
</dbReference>
<proteinExistence type="inferred from homology"/>
<dbReference type="SUPFAM" id="SSF52833">
    <property type="entry name" value="Thioredoxin-like"/>
    <property type="match status" value="1"/>
</dbReference>
<evidence type="ECO:0000259" key="4">
    <source>
        <dbReference type="PROSITE" id="PS51532"/>
    </source>
</evidence>
<evidence type="ECO:0000259" key="3">
    <source>
        <dbReference type="PROSITE" id="PS51352"/>
    </source>
</evidence>
<dbReference type="SUPFAM" id="SSF49785">
    <property type="entry name" value="Galactose-binding domain-like"/>
    <property type="match status" value="1"/>
</dbReference>
<dbReference type="CDD" id="cd02947">
    <property type="entry name" value="TRX_family"/>
    <property type="match status" value="1"/>
</dbReference>
<dbReference type="Gene3D" id="2.60.120.470">
    <property type="entry name" value="PITH domain"/>
    <property type="match status" value="1"/>
</dbReference>
<feature type="domain" description="PITH" evidence="4">
    <location>
        <begin position="133"/>
        <end position="321"/>
    </location>
</feature>
<dbReference type="PROSITE" id="PS00194">
    <property type="entry name" value="THIOREDOXIN_1"/>
    <property type="match status" value="1"/>
</dbReference>
<keyword evidence="6" id="KW-1185">Reference proteome</keyword>
<evidence type="ECO:0000313" key="5">
    <source>
        <dbReference type="EMBL" id="KIV94191.1"/>
    </source>
</evidence>
<keyword evidence="2" id="KW-1015">Disulfide bond</keyword>
<dbReference type="InterPro" id="IPR008979">
    <property type="entry name" value="Galactose-bd-like_sf"/>
</dbReference>
<dbReference type="OMA" id="PIFEMFP"/>
<reference evidence="5 6" key="1">
    <citation type="submission" date="2015-01" db="EMBL/GenBank/DDBJ databases">
        <title>The Genome Sequence of Exophiala mesophila CBS40295.</title>
        <authorList>
            <consortium name="The Broad Institute Genomics Platform"/>
            <person name="Cuomo C."/>
            <person name="de Hoog S."/>
            <person name="Gorbushina A."/>
            <person name="Stielow B."/>
            <person name="Teixiera M."/>
            <person name="Abouelleil A."/>
            <person name="Chapman S.B."/>
            <person name="Priest M."/>
            <person name="Young S.K."/>
            <person name="Wortman J."/>
            <person name="Nusbaum C."/>
            <person name="Birren B."/>
        </authorList>
    </citation>
    <scope>NUCLEOTIDE SEQUENCE [LARGE SCALE GENOMIC DNA]</scope>
    <source>
        <strain evidence="5 6">CBS 40295</strain>
    </source>
</reference>
<evidence type="ECO:0000313" key="6">
    <source>
        <dbReference type="Proteomes" id="UP000054302"/>
    </source>
</evidence>
<dbReference type="InterPro" id="IPR037047">
    <property type="entry name" value="PITH_dom_sf"/>
</dbReference>
<comment type="similarity">
    <text evidence="1">Belongs to the thioredoxin family.</text>
</comment>
<dbReference type="Pfam" id="PF06201">
    <property type="entry name" value="PITH"/>
    <property type="match status" value="1"/>
</dbReference>
<dbReference type="InterPro" id="IPR010400">
    <property type="entry name" value="PITH_dom"/>
</dbReference>
<dbReference type="AlphaFoldDB" id="A0A0D1Y103"/>
<gene>
    <name evidence="5" type="ORF">PV10_01980</name>
</gene>
<dbReference type="Proteomes" id="UP000054302">
    <property type="component" value="Unassembled WGS sequence"/>
</dbReference>
<dbReference type="PROSITE" id="PS51352">
    <property type="entry name" value="THIOREDOXIN_2"/>
    <property type="match status" value="1"/>
</dbReference>
<dbReference type="OrthoDB" id="2121326at2759"/>
<dbReference type="VEuPathDB" id="FungiDB:PV10_01980"/>